<dbReference type="Proteomes" id="UP001140234">
    <property type="component" value="Unassembled WGS sequence"/>
</dbReference>
<name>A0ACC1JME9_9FUNG</name>
<comment type="caution">
    <text evidence="1">The sequence shown here is derived from an EMBL/GenBank/DDBJ whole genome shotgun (WGS) entry which is preliminary data.</text>
</comment>
<reference evidence="1" key="1">
    <citation type="submission" date="2022-07" db="EMBL/GenBank/DDBJ databases">
        <title>Phylogenomic reconstructions and comparative analyses of Kickxellomycotina fungi.</title>
        <authorList>
            <person name="Reynolds N.K."/>
            <person name="Stajich J.E."/>
            <person name="Barry K."/>
            <person name="Grigoriev I.V."/>
            <person name="Crous P."/>
            <person name="Smith M.E."/>
        </authorList>
    </citation>
    <scope>NUCLEOTIDE SEQUENCE</scope>
    <source>
        <strain evidence="1">CBS 109366</strain>
    </source>
</reference>
<gene>
    <name evidence="1" type="ORF">IWQ57_005537</name>
</gene>
<evidence type="ECO:0000313" key="2">
    <source>
        <dbReference type="Proteomes" id="UP001140234"/>
    </source>
</evidence>
<proteinExistence type="predicted"/>
<feature type="non-terminal residue" evidence="1">
    <location>
        <position position="1"/>
    </location>
</feature>
<evidence type="ECO:0000313" key="1">
    <source>
        <dbReference type="EMBL" id="KAJ2763550.1"/>
    </source>
</evidence>
<keyword evidence="2" id="KW-1185">Reference proteome</keyword>
<accession>A0ACC1JME9</accession>
<dbReference type="EMBL" id="JANBUJ010002717">
    <property type="protein sequence ID" value="KAJ2763550.1"/>
    <property type="molecule type" value="Genomic_DNA"/>
</dbReference>
<sequence length="449" mass="47023">LADIGEGITECEIIQWFVKPGDKVAQFDKICEVASDKATVEITSRYDGVIQKLYYQDNDIALVGKPIVDIDVDGADAAASDSPAAPETPTDSAAASADAGGAAAPPARHDATRTRDVVYATPAVRRVAREKGIDLHLVAGTGKGGRILKEDILRAAAGGSSSSSAAPRAEDADAKQPFVQANAGSTASGISLSSASAVVTGEDRLAPLSPIQRAMFKSMTESLGIPHFRFKDEIELDALMQARQRINSYFAAEPEAAAPRITYMPFFIKAASLALTKYPILNARVVAEPGAPPKLLFRAAHNIGVAVDTPGGLIVPNVKNVQTKSLMDIAAELRDLAAKGRSGAIAAADLKGGTFTLSNVGMIGGTYLSPVLVESEVCIGAIGKIQRLPRFEAAAAGDGGLSERVVAKHISVASWSADHRVVDGATMARFAVLYKQLLEHPEIMLASLK</sequence>
<protein>
    <submittedName>
        <fullName evidence="1">Uncharacterized protein</fullName>
    </submittedName>
</protein>
<organism evidence="1 2">
    <name type="scientific">Coemansia nantahalensis</name>
    <dbReference type="NCBI Taxonomy" id="2789366"/>
    <lineage>
        <taxon>Eukaryota</taxon>
        <taxon>Fungi</taxon>
        <taxon>Fungi incertae sedis</taxon>
        <taxon>Zoopagomycota</taxon>
        <taxon>Kickxellomycotina</taxon>
        <taxon>Kickxellomycetes</taxon>
        <taxon>Kickxellales</taxon>
        <taxon>Kickxellaceae</taxon>
        <taxon>Coemansia</taxon>
    </lineage>
</organism>